<feature type="domain" description="Thioredoxin-like fold" evidence="8">
    <location>
        <begin position="124"/>
        <end position="228"/>
    </location>
</feature>
<dbReference type="GO" id="GO:0042597">
    <property type="term" value="C:periplasmic space"/>
    <property type="evidence" value="ECO:0007669"/>
    <property type="project" value="UniProtKB-SubCell"/>
</dbReference>
<evidence type="ECO:0000256" key="1">
    <source>
        <dbReference type="ARBA" id="ARBA00004418"/>
    </source>
</evidence>
<evidence type="ECO:0000256" key="6">
    <source>
        <dbReference type="ARBA" id="ARBA00023284"/>
    </source>
</evidence>
<dbReference type="PANTHER" id="PTHR35272:SF3">
    <property type="entry name" value="THIOL:DISULFIDE INTERCHANGE PROTEIN DSBC"/>
    <property type="match status" value="1"/>
</dbReference>
<dbReference type="Gene3D" id="3.10.450.70">
    <property type="entry name" value="Disulphide bond isomerase, DsbC/G, N-terminal"/>
    <property type="match status" value="1"/>
</dbReference>
<keyword evidence="5" id="KW-1015">Disulfide bond</keyword>
<evidence type="ECO:0000259" key="8">
    <source>
        <dbReference type="Pfam" id="PF13098"/>
    </source>
</evidence>
<dbReference type="InterPro" id="IPR018950">
    <property type="entry name" value="DiS-bond_isomerase_DsbC/G_N"/>
</dbReference>
<dbReference type="AlphaFoldDB" id="A0A7V6CD63"/>
<reference evidence="9" key="1">
    <citation type="journal article" date="2020" name="mSystems">
        <title>Genome- and Community-Level Interaction Insights into Carbon Utilization and Element Cycling Functions of Hydrothermarchaeota in Hydrothermal Sediment.</title>
        <authorList>
            <person name="Zhou Z."/>
            <person name="Liu Y."/>
            <person name="Xu W."/>
            <person name="Pan J."/>
            <person name="Luo Z.H."/>
            <person name="Li M."/>
        </authorList>
    </citation>
    <scope>NUCLEOTIDE SEQUENCE [LARGE SCALE GENOMIC DNA]</scope>
    <source>
        <strain evidence="9">SpSt-106</strain>
    </source>
</reference>
<evidence type="ECO:0000256" key="2">
    <source>
        <dbReference type="ARBA" id="ARBA00009813"/>
    </source>
</evidence>
<dbReference type="InterPro" id="IPR012336">
    <property type="entry name" value="Thioredoxin-like_fold"/>
</dbReference>
<comment type="subcellular location">
    <subcellularLocation>
        <location evidence="1">Periplasm</location>
    </subcellularLocation>
</comment>
<dbReference type="InterPro" id="IPR036249">
    <property type="entry name" value="Thioredoxin-like_sf"/>
</dbReference>
<keyword evidence="4" id="KW-0574">Periplasm</keyword>
<dbReference type="SUPFAM" id="SSF54423">
    <property type="entry name" value="DsbC/DsbG N-terminal domain-like"/>
    <property type="match status" value="1"/>
</dbReference>
<protein>
    <submittedName>
        <fullName evidence="9">DsbC family protein</fullName>
    </submittedName>
</protein>
<name>A0A7V6CD63_9BACT</name>
<dbReference type="InterPro" id="IPR051470">
    <property type="entry name" value="Thiol:disulfide_interchange"/>
</dbReference>
<organism evidence="9">
    <name type="scientific">Thermodesulfobacterium geofontis</name>
    <dbReference type="NCBI Taxonomy" id="1295609"/>
    <lineage>
        <taxon>Bacteria</taxon>
        <taxon>Pseudomonadati</taxon>
        <taxon>Thermodesulfobacteriota</taxon>
        <taxon>Thermodesulfobacteria</taxon>
        <taxon>Thermodesulfobacteriales</taxon>
        <taxon>Thermodesulfobacteriaceae</taxon>
        <taxon>Thermodesulfobacterium</taxon>
    </lineage>
</organism>
<comment type="caution">
    <text evidence="9">The sequence shown here is derived from an EMBL/GenBank/DDBJ whole genome shotgun (WGS) entry which is preliminary data.</text>
</comment>
<dbReference type="Pfam" id="PF13098">
    <property type="entry name" value="Thioredoxin_2"/>
    <property type="match status" value="1"/>
</dbReference>
<dbReference type="PANTHER" id="PTHR35272">
    <property type="entry name" value="THIOL:DISULFIDE INTERCHANGE PROTEIN DSBC-RELATED"/>
    <property type="match status" value="1"/>
</dbReference>
<evidence type="ECO:0000256" key="5">
    <source>
        <dbReference type="ARBA" id="ARBA00023157"/>
    </source>
</evidence>
<feature type="domain" description="Disulphide bond isomerase DsbC/G N-terminal" evidence="7">
    <location>
        <begin position="36"/>
        <end position="99"/>
    </location>
</feature>
<evidence type="ECO:0000313" key="9">
    <source>
        <dbReference type="EMBL" id="HHQ15528.1"/>
    </source>
</evidence>
<sequence>MKKVMLFLIIIFLILLNSALVNLALAGITKEKLLENAPQLKKSLESIPEKVSIEAVNEMDSFYEVVLKVRGEKKILYLTKDFKYMILGSLIDRDNKNITKERLKELNKIDISTLPLKDALVYKNGNGTKKIVVFVDPFCPHCKNLINYLKQQKDFTLYMFIFPLSQKSEEAGIKILCSPNPLDAYLNPENLKETCEEGEKKLFFHSLFARSLYLKGAPFVILEDGSNFYGFNKDLLDKFFTQ</sequence>
<dbReference type="Gene3D" id="3.40.30.10">
    <property type="entry name" value="Glutaredoxin"/>
    <property type="match status" value="1"/>
</dbReference>
<dbReference type="InterPro" id="IPR033954">
    <property type="entry name" value="DiS-bond_Isoase_DsbC/G"/>
</dbReference>
<evidence type="ECO:0000259" key="7">
    <source>
        <dbReference type="Pfam" id="PF10411"/>
    </source>
</evidence>
<dbReference type="CDD" id="cd03020">
    <property type="entry name" value="DsbA_DsbC_DsbG"/>
    <property type="match status" value="1"/>
</dbReference>
<proteinExistence type="inferred from homology"/>
<evidence type="ECO:0000256" key="3">
    <source>
        <dbReference type="ARBA" id="ARBA00022729"/>
    </source>
</evidence>
<keyword evidence="6" id="KW-0676">Redox-active center</keyword>
<accession>A0A7V6CD63</accession>
<dbReference type="InterPro" id="IPR009094">
    <property type="entry name" value="DiS-bond_isomerase_DsbC/G_N_sf"/>
</dbReference>
<comment type="similarity">
    <text evidence="2">Belongs to the thioredoxin family. DsbC subfamily.</text>
</comment>
<dbReference type="EMBL" id="DRWR01000029">
    <property type="protein sequence ID" value="HHQ15528.1"/>
    <property type="molecule type" value="Genomic_DNA"/>
</dbReference>
<dbReference type="SUPFAM" id="SSF52833">
    <property type="entry name" value="Thioredoxin-like"/>
    <property type="match status" value="1"/>
</dbReference>
<keyword evidence="3" id="KW-0732">Signal</keyword>
<evidence type="ECO:0000256" key="4">
    <source>
        <dbReference type="ARBA" id="ARBA00022764"/>
    </source>
</evidence>
<dbReference type="Pfam" id="PF10411">
    <property type="entry name" value="DsbC_N"/>
    <property type="match status" value="1"/>
</dbReference>
<gene>
    <name evidence="9" type="ORF">ENM15_01755</name>
</gene>